<dbReference type="Proteomes" id="UP000243524">
    <property type="component" value="Unassembled WGS sequence"/>
</dbReference>
<evidence type="ECO:0000256" key="1">
    <source>
        <dbReference type="SAM" id="Phobius"/>
    </source>
</evidence>
<evidence type="ECO:0000313" key="3">
    <source>
        <dbReference type="Proteomes" id="UP000243524"/>
    </source>
</evidence>
<feature type="transmembrane region" description="Helical" evidence="1">
    <location>
        <begin position="41"/>
        <end position="67"/>
    </location>
</feature>
<feature type="transmembrane region" description="Helical" evidence="1">
    <location>
        <begin position="7"/>
        <end position="29"/>
    </location>
</feature>
<organism evidence="2 3">
    <name type="scientific">Halalkalibacillus sediminis</name>
    <dbReference type="NCBI Taxonomy" id="2018042"/>
    <lineage>
        <taxon>Bacteria</taxon>
        <taxon>Bacillati</taxon>
        <taxon>Bacillota</taxon>
        <taxon>Bacilli</taxon>
        <taxon>Bacillales</taxon>
        <taxon>Bacillaceae</taxon>
        <taxon>Halalkalibacillus</taxon>
    </lineage>
</organism>
<protein>
    <submittedName>
        <fullName evidence="2">Uncharacterized protein</fullName>
    </submittedName>
</protein>
<name>A0A2I0QRH4_9BACI</name>
<keyword evidence="1" id="KW-1133">Transmembrane helix</keyword>
<dbReference type="EMBL" id="PJNH01000004">
    <property type="protein sequence ID" value="PKR76936.1"/>
    <property type="molecule type" value="Genomic_DNA"/>
</dbReference>
<accession>A0A2I0QRH4</accession>
<reference evidence="2 3" key="1">
    <citation type="submission" date="2017-06" db="EMBL/GenBank/DDBJ databases">
        <title>the draft geome sequence of Illustriluteabacillus marina B3227.</title>
        <authorList>
            <person name="He R.-H."/>
            <person name="Du Z.-J."/>
        </authorList>
    </citation>
    <scope>NUCLEOTIDE SEQUENCE [LARGE SCALE GENOMIC DNA]</scope>
    <source>
        <strain evidence="2 3">B3227</strain>
    </source>
</reference>
<comment type="caution">
    <text evidence="2">The sequence shown here is derived from an EMBL/GenBank/DDBJ whole genome shotgun (WGS) entry which is preliminary data.</text>
</comment>
<sequence length="85" mass="9584">MEKIKKGCNIILSFGVILIVIGIIIYQIPSSGERAFIQRTVLAWTLGSSGFSFVVLGSIFTLFVRYIDTEMTDIRSKLFGLEHRK</sequence>
<dbReference type="AlphaFoldDB" id="A0A2I0QRH4"/>
<keyword evidence="1" id="KW-0812">Transmembrane</keyword>
<keyword evidence="3" id="KW-1185">Reference proteome</keyword>
<keyword evidence="1" id="KW-0472">Membrane</keyword>
<gene>
    <name evidence="2" type="ORF">CEY16_14110</name>
</gene>
<evidence type="ECO:0000313" key="2">
    <source>
        <dbReference type="EMBL" id="PKR76936.1"/>
    </source>
</evidence>
<proteinExistence type="predicted"/>
<dbReference type="RefSeq" id="WP_101332686.1">
    <property type="nucleotide sequence ID" value="NZ_PJNH01000004.1"/>
</dbReference>